<dbReference type="AlphaFoldDB" id="A0A9E7ZRA9"/>
<evidence type="ECO:0000313" key="1">
    <source>
        <dbReference type="EMBL" id="UZF85547.1"/>
    </source>
</evidence>
<protein>
    <submittedName>
        <fullName evidence="1">Uncharacterized protein</fullName>
    </submittedName>
</protein>
<name>A0A9E7ZRA9_9HYPH</name>
<accession>A0A9E7ZRA9</accession>
<gene>
    <name evidence="1" type="ORF">NWE54_17175</name>
</gene>
<sequence>MDVASRHLTTAARLVPTVSDVISTEPEICASAGMRSMAPPAEISLMMQLYGTPDSVTSLAISTMRSRTNFLCLEDMSRRYHGGTDMA</sequence>
<dbReference type="EMBL" id="CP102774">
    <property type="protein sequence ID" value="UZF85547.1"/>
    <property type="molecule type" value="Genomic_DNA"/>
</dbReference>
<reference evidence="1" key="1">
    <citation type="submission" date="2022-08" db="EMBL/GenBank/DDBJ databases">
        <title>Complete Genome Sequences of 2 Bosea sp. soil isolates.</title>
        <authorList>
            <person name="Alvarez Arevalo M."/>
            <person name="Sterndorff E.B."/>
            <person name="Faurdal D."/>
            <person name="Joergensen T.S."/>
            <person name="Weber T."/>
        </authorList>
    </citation>
    <scope>NUCLEOTIDE SEQUENCE</scope>
    <source>
        <strain evidence="1">NBC_00436</strain>
    </source>
</reference>
<proteinExistence type="predicted"/>
<organism evidence="1">
    <name type="scientific">Bosea sp. NBC_00436</name>
    <dbReference type="NCBI Taxonomy" id="2969620"/>
    <lineage>
        <taxon>Bacteria</taxon>
        <taxon>Pseudomonadati</taxon>
        <taxon>Pseudomonadota</taxon>
        <taxon>Alphaproteobacteria</taxon>
        <taxon>Hyphomicrobiales</taxon>
        <taxon>Boseaceae</taxon>
        <taxon>Bosea</taxon>
    </lineage>
</organism>